<sequence length="137" mass="14553">MTALCTAVWPPPVRGTLNPQLAVSPLSRRWAPLALLLGAACCPPLLVDWMSPLRLLRHLCPSSAARAMSAAAGAAAGADLSVVYVTAPSDEVARRLAALLVQERRLAACVNIVPAVTSVYEWEGEVHHDNETLLIIP</sequence>
<name>A0A6A4W8D4_AMPAM</name>
<dbReference type="PANTHER" id="PTHR23419">
    <property type="entry name" value="DIVALENT CATION TOLERANCE CUTA-RELATED"/>
    <property type="match status" value="1"/>
</dbReference>
<evidence type="ECO:0000313" key="2">
    <source>
        <dbReference type="EMBL" id="KAF0298338.1"/>
    </source>
</evidence>
<dbReference type="GO" id="GO:0010038">
    <property type="term" value="P:response to metal ion"/>
    <property type="evidence" value="ECO:0007669"/>
    <property type="project" value="InterPro"/>
</dbReference>
<dbReference type="GO" id="GO:0005507">
    <property type="term" value="F:copper ion binding"/>
    <property type="evidence" value="ECO:0007669"/>
    <property type="project" value="TreeGrafter"/>
</dbReference>
<dbReference type="Pfam" id="PF03091">
    <property type="entry name" value="CutA1"/>
    <property type="match status" value="1"/>
</dbReference>
<dbReference type="EMBL" id="VIIS01001436">
    <property type="protein sequence ID" value="KAF0298338.1"/>
    <property type="molecule type" value="Genomic_DNA"/>
</dbReference>
<dbReference type="InterPro" id="IPR015867">
    <property type="entry name" value="N-reg_PII/ATP_PRibTrfase_C"/>
</dbReference>
<organism evidence="2 3">
    <name type="scientific">Amphibalanus amphitrite</name>
    <name type="common">Striped barnacle</name>
    <name type="synonym">Balanus amphitrite</name>
    <dbReference type="NCBI Taxonomy" id="1232801"/>
    <lineage>
        <taxon>Eukaryota</taxon>
        <taxon>Metazoa</taxon>
        <taxon>Ecdysozoa</taxon>
        <taxon>Arthropoda</taxon>
        <taxon>Crustacea</taxon>
        <taxon>Multicrustacea</taxon>
        <taxon>Cirripedia</taxon>
        <taxon>Thoracica</taxon>
        <taxon>Thoracicalcarea</taxon>
        <taxon>Balanomorpha</taxon>
        <taxon>Balanoidea</taxon>
        <taxon>Balanidae</taxon>
        <taxon>Amphibalaninae</taxon>
        <taxon>Amphibalanus</taxon>
    </lineage>
</organism>
<comment type="similarity">
    <text evidence="1">Belongs to the CutA family.</text>
</comment>
<dbReference type="OrthoDB" id="2017693at2759"/>
<dbReference type="Gene3D" id="3.30.70.120">
    <property type="match status" value="1"/>
</dbReference>
<dbReference type="InterPro" id="IPR011322">
    <property type="entry name" value="N-reg_PII-like_a/b"/>
</dbReference>
<reference evidence="2 3" key="1">
    <citation type="submission" date="2019-07" db="EMBL/GenBank/DDBJ databases">
        <title>Draft genome assembly of a fouling barnacle, Amphibalanus amphitrite (Darwin, 1854): The first reference genome for Thecostraca.</title>
        <authorList>
            <person name="Kim W."/>
        </authorList>
    </citation>
    <scope>NUCLEOTIDE SEQUENCE [LARGE SCALE GENOMIC DNA]</scope>
    <source>
        <strain evidence="2">SNU_AA5</strain>
        <tissue evidence="2">Soma without cirri and trophi</tissue>
    </source>
</reference>
<dbReference type="AlphaFoldDB" id="A0A6A4W8D4"/>
<keyword evidence="3" id="KW-1185">Reference proteome</keyword>
<proteinExistence type="inferred from homology"/>
<gene>
    <name evidence="2" type="primary">cuta_0</name>
    <name evidence="2" type="ORF">FJT64_004282</name>
</gene>
<dbReference type="InterPro" id="IPR004323">
    <property type="entry name" value="Ion_tolerance_CutA"/>
</dbReference>
<dbReference type="SUPFAM" id="SSF54913">
    <property type="entry name" value="GlnB-like"/>
    <property type="match status" value="1"/>
</dbReference>
<evidence type="ECO:0000256" key="1">
    <source>
        <dbReference type="ARBA" id="ARBA00010169"/>
    </source>
</evidence>
<dbReference type="PANTHER" id="PTHR23419:SF8">
    <property type="entry name" value="FI09726P"/>
    <property type="match status" value="1"/>
</dbReference>
<protein>
    <submittedName>
        <fullName evidence="2">Protein CutA</fullName>
    </submittedName>
</protein>
<evidence type="ECO:0000313" key="3">
    <source>
        <dbReference type="Proteomes" id="UP000440578"/>
    </source>
</evidence>
<accession>A0A6A4W8D4</accession>
<comment type="caution">
    <text evidence="2">The sequence shown here is derived from an EMBL/GenBank/DDBJ whole genome shotgun (WGS) entry which is preliminary data.</text>
</comment>
<dbReference type="Proteomes" id="UP000440578">
    <property type="component" value="Unassembled WGS sequence"/>
</dbReference>